<dbReference type="PIRSF" id="PIRSF000018">
    <property type="entry name" value="Mb_ADH_cyt_c"/>
    <property type="match status" value="1"/>
</dbReference>
<feature type="domain" description="Cytochrome c" evidence="7">
    <location>
        <begin position="309"/>
        <end position="398"/>
    </location>
</feature>
<feature type="binding site" description="covalent" evidence="4">
    <location>
        <position position="202"/>
    </location>
    <ligand>
        <name>heme c</name>
        <dbReference type="ChEBI" id="CHEBI:61717"/>
        <label>2</label>
    </ligand>
</feature>
<feature type="signal peptide" evidence="6">
    <location>
        <begin position="1"/>
        <end position="24"/>
    </location>
</feature>
<accession>A0A1I7J7J2</accession>
<name>A0A1I7J7J2_9BURK</name>
<dbReference type="GO" id="GO:0009055">
    <property type="term" value="F:electron transfer activity"/>
    <property type="evidence" value="ECO:0007669"/>
    <property type="project" value="InterPro"/>
</dbReference>
<evidence type="ECO:0000256" key="4">
    <source>
        <dbReference type="PIRSR" id="PIRSR000018-50"/>
    </source>
</evidence>
<keyword evidence="1 4" id="KW-0349">Heme</keyword>
<dbReference type="Gene3D" id="1.10.760.10">
    <property type="entry name" value="Cytochrome c-like domain"/>
    <property type="match status" value="2"/>
</dbReference>
<feature type="binding site" description="covalent" evidence="4">
    <location>
        <position position="325"/>
    </location>
    <ligand>
        <name>heme c</name>
        <dbReference type="ChEBI" id="CHEBI:61717"/>
        <label>3</label>
    </ligand>
</feature>
<keyword evidence="6" id="KW-0732">Signal</keyword>
<dbReference type="InterPro" id="IPR036909">
    <property type="entry name" value="Cyt_c-like_dom_sf"/>
</dbReference>
<keyword evidence="9" id="KW-1185">Reference proteome</keyword>
<feature type="domain" description="Cytochrome c" evidence="7">
    <location>
        <begin position="43"/>
        <end position="145"/>
    </location>
</feature>
<dbReference type="SUPFAM" id="SSF46626">
    <property type="entry name" value="Cytochrome c"/>
    <property type="match status" value="3"/>
</dbReference>
<dbReference type="Proteomes" id="UP000199391">
    <property type="component" value="Unassembled WGS sequence"/>
</dbReference>
<evidence type="ECO:0000313" key="8">
    <source>
        <dbReference type="EMBL" id="SFU81179.1"/>
    </source>
</evidence>
<dbReference type="GO" id="GO:0016020">
    <property type="term" value="C:membrane"/>
    <property type="evidence" value="ECO:0007669"/>
    <property type="project" value="InterPro"/>
</dbReference>
<organism evidence="8 9">
    <name type="scientific">Pseudoduganella namucuonensis</name>
    <dbReference type="NCBI Taxonomy" id="1035707"/>
    <lineage>
        <taxon>Bacteria</taxon>
        <taxon>Pseudomonadati</taxon>
        <taxon>Pseudomonadota</taxon>
        <taxon>Betaproteobacteria</taxon>
        <taxon>Burkholderiales</taxon>
        <taxon>Oxalobacteraceae</taxon>
        <taxon>Telluria group</taxon>
        <taxon>Pseudoduganella</taxon>
    </lineage>
</organism>
<evidence type="ECO:0000256" key="3">
    <source>
        <dbReference type="ARBA" id="ARBA00023004"/>
    </source>
</evidence>
<dbReference type="PANTHER" id="PTHR35008:SF4">
    <property type="entry name" value="BLL4482 PROTEIN"/>
    <property type="match status" value="1"/>
</dbReference>
<dbReference type="Pfam" id="PF00034">
    <property type="entry name" value="Cytochrom_C"/>
    <property type="match status" value="2"/>
</dbReference>
<evidence type="ECO:0000256" key="1">
    <source>
        <dbReference type="ARBA" id="ARBA00022617"/>
    </source>
</evidence>
<keyword evidence="2 5" id="KW-0479">Metal-binding</keyword>
<evidence type="ECO:0000259" key="7">
    <source>
        <dbReference type="PROSITE" id="PS51007"/>
    </source>
</evidence>
<sequence length="421" mass="44462">MMKRTYLAGGAVLGLSAAAAMLLAGCGGGGGSGATAPAAGNKEMVERGRYLARAADCAACHTTPSGATYAGGVELASPYGKFYGTNITPHKEHGIGKWSADEFHKALRDGVTPDKHLYPAMPYTSYRSLTRADSDALYAYFMQLKPAAVKNREPDLKFPYNMRFGMMFWNGIFLEDELTDASRGSSAEWKRGRYLVNTLGHCAECHTPRGALGQMDLSRTLTGNRMARIGATDITPAGLAAAGWTADDLGAFLRTGVAPQGSATGEMFEVVHLSSQHLARADVKAMTTYLMGDKPLPPAALKPVALAGADIDAGRRTYIAVCAGCHGAEGQGKPHVAVPLKGNSSVRNADPHNLVAVTLDGIKAQHFGEKESMQEMPGFAKLSDKEVADLSNYMRGGWGGVSAKVTEAQVQAIRAEGGSHH</sequence>
<proteinExistence type="predicted"/>
<dbReference type="AlphaFoldDB" id="A0A1I7J7J2"/>
<feature type="binding site" description="axial binding residue" evidence="5">
    <location>
        <position position="61"/>
    </location>
    <ligand>
        <name>heme c</name>
        <dbReference type="ChEBI" id="CHEBI:61717"/>
        <label>1</label>
    </ligand>
    <ligandPart>
        <name>Fe</name>
        <dbReference type="ChEBI" id="CHEBI:18248"/>
    </ligandPart>
</feature>
<protein>
    <submittedName>
        <fullName evidence="8">Cytochrome c, mono-and diheme variants</fullName>
    </submittedName>
</protein>
<evidence type="ECO:0000256" key="2">
    <source>
        <dbReference type="ARBA" id="ARBA00022723"/>
    </source>
</evidence>
<evidence type="ECO:0000256" key="5">
    <source>
        <dbReference type="PIRSR" id="PIRSR000018-51"/>
    </source>
</evidence>
<gene>
    <name evidence="8" type="ORF">SAMN05216552_1010132</name>
</gene>
<comment type="cofactor">
    <cofactor evidence="4">
        <name>heme c</name>
        <dbReference type="ChEBI" id="CHEBI:61717"/>
    </cofactor>
    <text evidence="4">Binds 3 heme c groups covalently per subunit.</text>
</comment>
<keyword evidence="3 5" id="KW-0408">Iron</keyword>
<feature type="binding site" description="covalent" evidence="4">
    <location>
        <position position="205"/>
    </location>
    <ligand>
        <name>heme c</name>
        <dbReference type="ChEBI" id="CHEBI:61717"/>
        <label>2</label>
    </ligand>
</feature>
<feature type="chain" id="PRO_5011780052" evidence="6">
    <location>
        <begin position="25"/>
        <end position="421"/>
    </location>
</feature>
<feature type="binding site" description="covalent" evidence="4">
    <location>
        <position position="57"/>
    </location>
    <ligand>
        <name>heme c</name>
        <dbReference type="ChEBI" id="CHEBI:61717"/>
        <label>1</label>
    </ligand>
</feature>
<dbReference type="GO" id="GO:0020037">
    <property type="term" value="F:heme binding"/>
    <property type="evidence" value="ECO:0007669"/>
    <property type="project" value="InterPro"/>
</dbReference>
<dbReference type="GO" id="GO:0016614">
    <property type="term" value="F:oxidoreductase activity, acting on CH-OH group of donors"/>
    <property type="evidence" value="ECO:0007669"/>
    <property type="project" value="InterPro"/>
</dbReference>
<dbReference type="InterPro" id="IPR051459">
    <property type="entry name" value="Cytochrome_c-type_DH"/>
</dbReference>
<dbReference type="EMBL" id="FPBO01000010">
    <property type="protein sequence ID" value="SFU81179.1"/>
    <property type="molecule type" value="Genomic_DNA"/>
</dbReference>
<dbReference type="GO" id="GO:0005506">
    <property type="term" value="F:iron ion binding"/>
    <property type="evidence" value="ECO:0007669"/>
    <property type="project" value="InterPro"/>
</dbReference>
<evidence type="ECO:0000256" key="6">
    <source>
        <dbReference type="SAM" id="SignalP"/>
    </source>
</evidence>
<feature type="binding site" description="covalent" evidence="4">
    <location>
        <position position="60"/>
    </location>
    <ligand>
        <name>heme c</name>
        <dbReference type="ChEBI" id="CHEBI:61717"/>
        <label>1</label>
    </ligand>
</feature>
<dbReference type="InterPro" id="IPR014353">
    <property type="entry name" value="Membr-bd_ADH_cyt_c"/>
</dbReference>
<reference evidence="9" key="1">
    <citation type="submission" date="2016-10" db="EMBL/GenBank/DDBJ databases">
        <authorList>
            <person name="Varghese N."/>
            <person name="Submissions S."/>
        </authorList>
    </citation>
    <scope>NUCLEOTIDE SEQUENCE [LARGE SCALE GENOMIC DNA]</scope>
    <source>
        <strain evidence="9">CGMCC 1.11014</strain>
    </source>
</reference>
<dbReference type="PANTHER" id="PTHR35008">
    <property type="entry name" value="BLL4482 PROTEIN-RELATED"/>
    <property type="match status" value="1"/>
</dbReference>
<feature type="binding site" description="covalent" evidence="4">
    <location>
        <position position="322"/>
    </location>
    <ligand>
        <name>heme c</name>
        <dbReference type="ChEBI" id="CHEBI:61717"/>
        <label>3</label>
    </ligand>
</feature>
<dbReference type="PROSITE" id="PS51257">
    <property type="entry name" value="PROKAR_LIPOPROTEIN"/>
    <property type="match status" value="1"/>
</dbReference>
<feature type="binding site" description="axial binding residue" evidence="5">
    <location>
        <position position="206"/>
    </location>
    <ligand>
        <name>heme c</name>
        <dbReference type="ChEBI" id="CHEBI:61717"/>
        <label>2</label>
    </ligand>
    <ligandPart>
        <name>Fe</name>
        <dbReference type="ChEBI" id="CHEBI:18248"/>
    </ligandPart>
</feature>
<feature type="domain" description="Cytochrome c" evidence="7">
    <location>
        <begin position="187"/>
        <end position="294"/>
    </location>
</feature>
<dbReference type="STRING" id="1035707.SAMN05216552_1010132"/>
<dbReference type="InterPro" id="IPR009056">
    <property type="entry name" value="Cyt_c-like_dom"/>
</dbReference>
<evidence type="ECO:0000313" key="9">
    <source>
        <dbReference type="Proteomes" id="UP000199391"/>
    </source>
</evidence>
<dbReference type="PROSITE" id="PS51007">
    <property type="entry name" value="CYTC"/>
    <property type="match status" value="3"/>
</dbReference>
<feature type="binding site" description="axial binding residue" evidence="5">
    <location>
        <position position="326"/>
    </location>
    <ligand>
        <name>heme c</name>
        <dbReference type="ChEBI" id="CHEBI:61717"/>
        <label>3</label>
    </ligand>
    <ligandPart>
        <name>Fe</name>
        <dbReference type="ChEBI" id="CHEBI:18248"/>
    </ligandPart>
</feature>